<dbReference type="AlphaFoldDB" id="A0A1Y0L1T0"/>
<dbReference type="NCBIfam" id="NF038029">
    <property type="entry name" value="LP_plasma"/>
    <property type="match status" value="1"/>
</dbReference>
<evidence type="ECO:0000313" key="2">
    <source>
        <dbReference type="Proteomes" id="UP000231179"/>
    </source>
</evidence>
<evidence type="ECO:0008006" key="3">
    <source>
        <dbReference type="Google" id="ProtNLM"/>
    </source>
</evidence>
<dbReference type="InterPro" id="IPR054816">
    <property type="entry name" value="Lipoprotein_mollicutes-type_CS"/>
</dbReference>
<organism evidence="1 2">
    <name type="scientific">Spiroplasma clarkii</name>
    <dbReference type="NCBI Taxonomy" id="2139"/>
    <lineage>
        <taxon>Bacteria</taxon>
        <taxon>Bacillati</taxon>
        <taxon>Mycoplasmatota</taxon>
        <taxon>Mollicutes</taxon>
        <taxon>Entomoplasmatales</taxon>
        <taxon>Spiroplasmataceae</taxon>
        <taxon>Spiroplasma</taxon>
    </lineage>
</organism>
<sequence length="257" mass="30581">MRKILSILGAISVSAIGVINVVSCTPRRYIPEEEEEIPKVKELVKFDSFKEFLKMQMEKSEIFYDLKDLYQISSRKNWSGHNQDENMWQFWAKIEYSMRNRIASPLRYAVSKFERDYSENKTINDWVFKDKDGDETYSYLDYKFPNNAPSGIFEMYKLIFPKMRYESKNGYDEWTLEDHSFSEFNGLVIDEIKSAYDTFIQYGYVEVKVLESSIFWDLNPNENKYESFFITEKGVLNANGYSIWFDRKEIPKPNQSS</sequence>
<keyword evidence="2" id="KW-1185">Reference proteome</keyword>
<name>A0A1Y0L1T0_9MOLU</name>
<dbReference type="Proteomes" id="UP000231179">
    <property type="component" value="Chromosome"/>
</dbReference>
<accession>A0A1Y0L1T0</accession>
<protein>
    <recommendedName>
        <fullName evidence="3">Lipoprotein</fullName>
    </recommendedName>
</protein>
<reference evidence="1 2" key="1">
    <citation type="submission" date="2017-11" db="EMBL/GenBank/DDBJ databases">
        <title>Complete genome sequence of Spiroplasma clarkii CN-5 (DSM 19994).</title>
        <authorList>
            <person name="Tsai Y.-M."/>
            <person name="Chang A."/>
            <person name="Lo W.-S."/>
            <person name="Kuo C.-H."/>
        </authorList>
    </citation>
    <scope>NUCLEOTIDE SEQUENCE [LARGE SCALE GENOMIC DNA]</scope>
    <source>
        <strain evidence="1 2">CN-5</strain>
    </source>
</reference>
<dbReference type="OrthoDB" id="391479at2"/>
<proteinExistence type="predicted"/>
<dbReference type="KEGG" id="scla:SCLARK_001467"/>
<evidence type="ECO:0000313" key="1">
    <source>
        <dbReference type="EMBL" id="ATX71322.1"/>
    </source>
</evidence>
<dbReference type="RefSeq" id="WP_100254862.1">
    <property type="nucleotide sequence ID" value="NZ_CP015819.1"/>
</dbReference>
<gene>
    <name evidence="1" type="ORF">SCLAR_v1c10220</name>
</gene>
<dbReference type="EMBL" id="CP024870">
    <property type="protein sequence ID" value="ATX71322.1"/>
    <property type="molecule type" value="Genomic_DNA"/>
</dbReference>